<gene>
    <name evidence="1" type="ORF">A9Z42_0062920</name>
</gene>
<proteinExistence type="predicted"/>
<sequence>MPALQTISPYIPLHKARILLSGLPNVYLCGTPSYGRMDNRRETVRQWMCIPRRLERTGFVAGATPLTDAKWNIEHLLDPYSNMPLFCAIKRGIIASA</sequence>
<accession>A0A2H2ZYG6</accession>
<dbReference type="Proteomes" id="UP000219286">
    <property type="component" value="Unassembled WGS sequence"/>
</dbReference>
<evidence type="ECO:0000313" key="2">
    <source>
        <dbReference type="Proteomes" id="UP000219286"/>
    </source>
</evidence>
<keyword evidence="2" id="KW-1185">Reference proteome</keyword>
<reference evidence="1 2" key="1">
    <citation type="journal article" date="2015" name="Genome Announc.">
        <title>Genome sequence and annotation of Trichoderma parareesei, the ancestor of the cellulase producer Trichoderma reesei.</title>
        <authorList>
            <person name="Yang D."/>
            <person name="Pomraning K."/>
            <person name="Kopchinskiy A."/>
            <person name="Karimi Aghcheh R."/>
            <person name="Atanasova L."/>
            <person name="Chenthamara K."/>
            <person name="Baker S.E."/>
            <person name="Zhang R."/>
            <person name="Shen Q."/>
            <person name="Freitag M."/>
            <person name="Kubicek C.P."/>
            <person name="Druzhinina I.S."/>
        </authorList>
    </citation>
    <scope>NUCLEOTIDE SEQUENCE [LARGE SCALE GENOMIC DNA]</scope>
    <source>
        <strain evidence="1 2">CBS 125925</strain>
    </source>
</reference>
<name>A0A2H2ZYG6_TRIPA</name>
<protein>
    <submittedName>
        <fullName evidence="1">Uncharacterized protein</fullName>
    </submittedName>
</protein>
<dbReference type="AlphaFoldDB" id="A0A2H2ZYG6"/>
<comment type="caution">
    <text evidence="1">The sequence shown here is derived from an EMBL/GenBank/DDBJ whole genome shotgun (WGS) entry which is preliminary data.</text>
</comment>
<evidence type="ECO:0000313" key="1">
    <source>
        <dbReference type="EMBL" id="OTA05605.1"/>
    </source>
</evidence>
<organism evidence="1 2">
    <name type="scientific">Trichoderma parareesei</name>
    <name type="common">Filamentous fungus</name>
    <dbReference type="NCBI Taxonomy" id="858221"/>
    <lineage>
        <taxon>Eukaryota</taxon>
        <taxon>Fungi</taxon>
        <taxon>Dikarya</taxon>
        <taxon>Ascomycota</taxon>
        <taxon>Pezizomycotina</taxon>
        <taxon>Sordariomycetes</taxon>
        <taxon>Hypocreomycetidae</taxon>
        <taxon>Hypocreales</taxon>
        <taxon>Hypocreaceae</taxon>
        <taxon>Trichoderma</taxon>
    </lineage>
</organism>
<dbReference type="EMBL" id="LFMI01000616">
    <property type="protein sequence ID" value="OTA05605.1"/>
    <property type="molecule type" value="Genomic_DNA"/>
</dbReference>